<sequence>MDRRNWWVAPGLGIGPFRFGTPRGELRAALGTCRPFRRTPDSVDLTDDYPDGVQLTCSPGEGLYLIEIHEPVGVHHLGVPLHGRVRDVVAALRAAGVAVTKDDEDEGWIVAGGAAMLATQAGSHVEIVTAYSPRRAGARVVDFGAGPAAVKPLRSYTVLPGRGLTALALGTHRDAVRATRNGGVALVGYPDEDSFVDEGLTVTYDAAGRAVRVTVTQAGAVLLDGVNLLPSRPRTIADVRAALTAAGHEVAEEEAAVLVPGAGIEIWTARPGPSRPVCAVSVVAP</sequence>
<comment type="caution">
    <text evidence="1">The sequence shown here is derived from an EMBL/GenBank/DDBJ whole genome shotgun (WGS) entry which is preliminary data.</text>
</comment>
<evidence type="ECO:0000313" key="1">
    <source>
        <dbReference type="EMBL" id="MFB9445747.1"/>
    </source>
</evidence>
<accession>A0ABV5MA57</accession>
<reference evidence="1 2" key="1">
    <citation type="submission" date="2024-09" db="EMBL/GenBank/DDBJ databases">
        <authorList>
            <person name="Sun Q."/>
            <person name="Mori K."/>
        </authorList>
    </citation>
    <scope>NUCLEOTIDE SEQUENCE [LARGE SCALE GENOMIC DNA]</scope>
    <source>
        <strain evidence="1 2">JCM 3307</strain>
    </source>
</reference>
<name>A0ABV5MA57_9ACTN</name>
<evidence type="ECO:0000313" key="2">
    <source>
        <dbReference type="Proteomes" id="UP001589608"/>
    </source>
</evidence>
<proteinExistence type="predicted"/>
<dbReference type="RefSeq" id="WP_223093176.1">
    <property type="nucleotide sequence ID" value="NZ_CP061913.1"/>
</dbReference>
<dbReference type="Proteomes" id="UP001589608">
    <property type="component" value="Unassembled WGS sequence"/>
</dbReference>
<gene>
    <name evidence="1" type="ORF">ACFFTR_21925</name>
</gene>
<organism evidence="1 2">
    <name type="scientific">Dactylosporangium vinaceum</name>
    <dbReference type="NCBI Taxonomy" id="53362"/>
    <lineage>
        <taxon>Bacteria</taxon>
        <taxon>Bacillati</taxon>
        <taxon>Actinomycetota</taxon>
        <taxon>Actinomycetes</taxon>
        <taxon>Micromonosporales</taxon>
        <taxon>Micromonosporaceae</taxon>
        <taxon>Dactylosporangium</taxon>
    </lineage>
</organism>
<keyword evidence="2" id="KW-1185">Reference proteome</keyword>
<dbReference type="EMBL" id="JBHMCA010000043">
    <property type="protein sequence ID" value="MFB9445747.1"/>
    <property type="molecule type" value="Genomic_DNA"/>
</dbReference>
<protein>
    <submittedName>
        <fullName evidence="1">Uncharacterized protein</fullName>
    </submittedName>
</protein>